<evidence type="ECO:0000256" key="2">
    <source>
        <dbReference type="ARBA" id="ARBA00022617"/>
    </source>
</evidence>
<keyword evidence="6" id="KW-0560">Oxidoreductase</keyword>
<keyword evidence="3 8" id="KW-0479">Metal-binding</keyword>
<evidence type="ECO:0000256" key="8">
    <source>
        <dbReference type="PROSITE-ProRule" id="PRU00433"/>
    </source>
</evidence>
<keyword evidence="10" id="KW-0575">Peroxidase</keyword>
<dbReference type="InterPro" id="IPR051395">
    <property type="entry name" value="Cytochrome_c_Peroxidase/MauG"/>
</dbReference>
<feature type="domain" description="Cytochrome c" evidence="9">
    <location>
        <begin position="208"/>
        <end position="328"/>
    </location>
</feature>
<keyword evidence="4" id="KW-0732">Signal</keyword>
<evidence type="ECO:0000256" key="5">
    <source>
        <dbReference type="ARBA" id="ARBA00022764"/>
    </source>
</evidence>
<proteinExistence type="predicted"/>
<dbReference type="GO" id="GO:0004601">
    <property type="term" value="F:peroxidase activity"/>
    <property type="evidence" value="ECO:0007669"/>
    <property type="project" value="UniProtKB-KW"/>
</dbReference>
<accession>A0ABT9E3Y6</accession>
<comment type="subcellular location">
    <subcellularLocation>
        <location evidence="1">Periplasm</location>
    </subcellularLocation>
</comment>
<organism evidence="10 11">
    <name type="scientific">Paracraurococcus lichenis</name>
    <dbReference type="NCBI Taxonomy" id="3064888"/>
    <lineage>
        <taxon>Bacteria</taxon>
        <taxon>Pseudomonadati</taxon>
        <taxon>Pseudomonadota</taxon>
        <taxon>Alphaproteobacteria</taxon>
        <taxon>Acetobacterales</taxon>
        <taxon>Roseomonadaceae</taxon>
        <taxon>Paracraurococcus</taxon>
    </lineage>
</organism>
<dbReference type="InterPro" id="IPR009056">
    <property type="entry name" value="Cyt_c-like_dom"/>
</dbReference>
<dbReference type="RefSeq" id="WP_305105744.1">
    <property type="nucleotide sequence ID" value="NZ_JAUTWS010000022.1"/>
</dbReference>
<dbReference type="InterPro" id="IPR004852">
    <property type="entry name" value="Di-haem_cyt_c_peroxidsae"/>
</dbReference>
<dbReference type="Pfam" id="PF03150">
    <property type="entry name" value="CCP_MauG"/>
    <property type="match status" value="1"/>
</dbReference>
<dbReference type="InterPro" id="IPR036909">
    <property type="entry name" value="Cyt_c-like_dom_sf"/>
</dbReference>
<evidence type="ECO:0000256" key="1">
    <source>
        <dbReference type="ARBA" id="ARBA00004418"/>
    </source>
</evidence>
<keyword evidence="7 8" id="KW-0408">Iron</keyword>
<keyword evidence="11" id="KW-1185">Reference proteome</keyword>
<dbReference type="Pfam" id="PF00034">
    <property type="entry name" value="Cytochrom_C"/>
    <property type="match status" value="1"/>
</dbReference>
<evidence type="ECO:0000313" key="11">
    <source>
        <dbReference type="Proteomes" id="UP001243009"/>
    </source>
</evidence>
<evidence type="ECO:0000256" key="3">
    <source>
        <dbReference type="ARBA" id="ARBA00022723"/>
    </source>
</evidence>
<evidence type="ECO:0000256" key="4">
    <source>
        <dbReference type="ARBA" id="ARBA00022729"/>
    </source>
</evidence>
<keyword evidence="2 8" id="KW-0349">Heme</keyword>
<dbReference type="Gene3D" id="1.10.760.10">
    <property type="entry name" value="Cytochrome c-like domain"/>
    <property type="match status" value="2"/>
</dbReference>
<dbReference type="PIRSF" id="PIRSF000294">
    <property type="entry name" value="Cytochrome-c_peroxidase"/>
    <property type="match status" value="1"/>
</dbReference>
<protein>
    <submittedName>
        <fullName evidence="10">Cytochrome c peroxidase</fullName>
    </submittedName>
</protein>
<dbReference type="Proteomes" id="UP001243009">
    <property type="component" value="Unassembled WGS sequence"/>
</dbReference>
<comment type="caution">
    <text evidence="10">The sequence shown here is derived from an EMBL/GenBank/DDBJ whole genome shotgun (WGS) entry which is preliminary data.</text>
</comment>
<dbReference type="PANTHER" id="PTHR30600">
    <property type="entry name" value="CYTOCHROME C PEROXIDASE-RELATED"/>
    <property type="match status" value="1"/>
</dbReference>
<sequence length="341" mass="36896">MLVAGLAALLLAQGGSAQSQRAGGPAAPASRIEELRQSYRRPAEIPYPAANPFTPEKALLGRILFFDPRLSGSNLLSCASCHNPSFGWGDGQALAHGHGMLQLGRRTPSVLNAAWGASFFWDGRADTLEQQALGPIAAAGEMNQPLDRLPAKLAAIPGYRPLFEAAFPGRGIALDGIAAAIATFERAVVSGRSPFDRWVEGDDAAIPDAAKRGLMVFNDRAHCARCHKGWNFTDDSFHDIGLPGEDRGREGFLEGFEALRHAFKTPGLRDIARRAPYMHDGSLPTLEAVTEHYEHRRLQRPSLSNEMKPFSLTADERADLVAFLQTLTSPPQDFAAPALPR</sequence>
<dbReference type="PROSITE" id="PS51007">
    <property type="entry name" value="CYTC"/>
    <property type="match status" value="1"/>
</dbReference>
<evidence type="ECO:0000259" key="9">
    <source>
        <dbReference type="PROSITE" id="PS51007"/>
    </source>
</evidence>
<evidence type="ECO:0000313" key="10">
    <source>
        <dbReference type="EMBL" id="MDO9710884.1"/>
    </source>
</evidence>
<reference evidence="10 11" key="1">
    <citation type="submission" date="2023-08" db="EMBL/GenBank/DDBJ databases">
        <title>The draft genome sequence of Paracraurococcus sp. LOR1-02.</title>
        <authorList>
            <person name="Kingkaew E."/>
            <person name="Tanasupawat S."/>
        </authorList>
    </citation>
    <scope>NUCLEOTIDE SEQUENCE [LARGE SCALE GENOMIC DNA]</scope>
    <source>
        <strain evidence="10 11">LOR1-02</strain>
    </source>
</reference>
<dbReference type="EMBL" id="JAUTWS010000022">
    <property type="protein sequence ID" value="MDO9710884.1"/>
    <property type="molecule type" value="Genomic_DNA"/>
</dbReference>
<dbReference type="PANTHER" id="PTHR30600:SF10">
    <property type="entry name" value="BLL6722 PROTEIN"/>
    <property type="match status" value="1"/>
</dbReference>
<evidence type="ECO:0000256" key="7">
    <source>
        <dbReference type="ARBA" id="ARBA00023004"/>
    </source>
</evidence>
<evidence type="ECO:0000256" key="6">
    <source>
        <dbReference type="ARBA" id="ARBA00023002"/>
    </source>
</evidence>
<dbReference type="InterPro" id="IPR026259">
    <property type="entry name" value="MauG/Cytc_peroxidase"/>
</dbReference>
<gene>
    <name evidence="10" type="ORF">Q7A36_21210</name>
</gene>
<name>A0ABT9E3Y6_9PROT</name>
<keyword evidence="5" id="KW-0574">Periplasm</keyword>
<dbReference type="SUPFAM" id="SSF46626">
    <property type="entry name" value="Cytochrome c"/>
    <property type="match status" value="2"/>
</dbReference>